<feature type="transmembrane region" description="Helical" evidence="5">
    <location>
        <begin position="318"/>
        <end position="338"/>
    </location>
</feature>
<dbReference type="Pfam" id="PF01740">
    <property type="entry name" value="STAS"/>
    <property type="match status" value="1"/>
</dbReference>
<feature type="transmembrane region" description="Helical" evidence="5">
    <location>
        <begin position="389"/>
        <end position="408"/>
    </location>
</feature>
<feature type="transmembrane region" description="Helical" evidence="5">
    <location>
        <begin position="205"/>
        <end position="221"/>
    </location>
</feature>
<dbReference type="OMA" id="IPETAGF"/>
<evidence type="ECO:0000259" key="6">
    <source>
        <dbReference type="PROSITE" id="PS50801"/>
    </source>
</evidence>
<feature type="transmembrane region" description="Helical" evidence="5">
    <location>
        <begin position="415"/>
        <end position="433"/>
    </location>
</feature>
<feature type="transmembrane region" description="Helical" evidence="5">
    <location>
        <begin position="84"/>
        <end position="105"/>
    </location>
</feature>
<dbReference type="KEGG" id="nve:5520512"/>
<dbReference type="InterPro" id="IPR036513">
    <property type="entry name" value="STAS_dom_sf"/>
</dbReference>
<feature type="transmembrane region" description="Helical" evidence="5">
    <location>
        <begin position="247"/>
        <end position="272"/>
    </location>
</feature>
<organism evidence="7 8">
    <name type="scientific">Nematostella vectensis</name>
    <name type="common">Starlet sea anemone</name>
    <dbReference type="NCBI Taxonomy" id="45351"/>
    <lineage>
        <taxon>Eukaryota</taxon>
        <taxon>Metazoa</taxon>
        <taxon>Cnidaria</taxon>
        <taxon>Anthozoa</taxon>
        <taxon>Hexacorallia</taxon>
        <taxon>Actiniaria</taxon>
        <taxon>Edwardsiidae</taxon>
        <taxon>Nematostella</taxon>
    </lineage>
</organism>
<sequence>MPPLLPKTQHQEELEEKCAESCQRKIDLEAIKKYTKKRFPIAKWLSKYNLHFLQCDLIAGLTVGLMVVPQGLAYALVAGLPPQYGLYSAFMGCFVYCVFGTSKDITLGPTAIMSLIVSAYGKSEIPAFVMVLTLLSGVIQLLMGILKLGFLVNFISIPVVSGFTSSAAIIIAISQIKDVLGLKNIPRPFMKRIYQTFKNIGDTRRWDLVLGLICIIVLLLMRKLGRTRWVKDVIPETPRTIKVLKKICWLIAIARNAIVILVASVVAVLLYIHGHKSVFSLTGHLEPGLPPFKAPPMTITNGNVTYSTSDVLSQLGPGLAIVPLIGFLESIAIAKAFARKNRYKVDASQELIALGLANVLSSFVSSYPVTGSFSRTAVNAQSGVATPAGGIFTGAIVILALGVLTPFFKYIPKASLAALIISSVLTMVEFQIVPRIWRVKKIDLIPLLVTFFGCFYEIEYGILAGMGVSLAIFLYPVIWPTLTKTEQDYITIRIKGDLAYTGVEHVVSELEELTFSDPPPRGIILNMSMIQHTDFTVTQCLLVVIEELGNKNIPMFFSEVQSGIRKTLIDAGVE</sequence>
<dbReference type="Gene3D" id="3.30.750.24">
    <property type="entry name" value="STAS domain"/>
    <property type="match status" value="1"/>
</dbReference>
<accession>A7RJJ6</accession>
<feature type="transmembrane region" description="Helical" evidence="5">
    <location>
        <begin position="445"/>
        <end position="475"/>
    </location>
</feature>
<dbReference type="GO" id="GO:1902476">
    <property type="term" value="P:chloride transmembrane transport"/>
    <property type="evidence" value="ECO:0000318"/>
    <property type="project" value="GO_Central"/>
</dbReference>
<name>A7RJJ6_NEMVE</name>
<feature type="domain" description="STAS" evidence="6">
    <location>
        <begin position="487"/>
        <end position="574"/>
    </location>
</feature>
<dbReference type="Pfam" id="PF00916">
    <property type="entry name" value="Sulfate_transp"/>
    <property type="match status" value="1"/>
</dbReference>
<comment type="subcellular location">
    <subcellularLocation>
        <location evidence="1">Membrane</location>
        <topology evidence="1">Multi-pass membrane protein</topology>
    </subcellularLocation>
</comment>
<feature type="transmembrane region" description="Helical" evidence="5">
    <location>
        <begin position="57"/>
        <end position="77"/>
    </location>
</feature>
<dbReference type="PROSITE" id="PS50801">
    <property type="entry name" value="STAS"/>
    <property type="match status" value="1"/>
</dbReference>
<dbReference type="STRING" id="45351.A7RJJ6"/>
<feature type="non-terminal residue" evidence="7">
    <location>
        <position position="574"/>
    </location>
</feature>
<keyword evidence="4 5" id="KW-0472">Membrane</keyword>
<dbReference type="GO" id="GO:0008271">
    <property type="term" value="F:secondary active sulfate transmembrane transporter activity"/>
    <property type="evidence" value="ECO:0007669"/>
    <property type="project" value="InterPro"/>
</dbReference>
<dbReference type="GO" id="GO:1902358">
    <property type="term" value="P:sulfate transmembrane transport"/>
    <property type="evidence" value="ECO:0000318"/>
    <property type="project" value="GO_Central"/>
</dbReference>
<evidence type="ECO:0000256" key="5">
    <source>
        <dbReference type="SAM" id="Phobius"/>
    </source>
</evidence>
<evidence type="ECO:0000313" key="7">
    <source>
        <dbReference type="EMBL" id="EDO48275.1"/>
    </source>
</evidence>
<keyword evidence="8" id="KW-1185">Reference proteome</keyword>
<dbReference type="eggNOG" id="KOG0236">
    <property type="taxonomic scope" value="Eukaryota"/>
</dbReference>
<dbReference type="InterPro" id="IPR002645">
    <property type="entry name" value="STAS_dom"/>
</dbReference>
<dbReference type="InterPro" id="IPR018045">
    <property type="entry name" value="S04_transporter_CS"/>
</dbReference>
<dbReference type="GO" id="GO:0005886">
    <property type="term" value="C:plasma membrane"/>
    <property type="evidence" value="ECO:0000318"/>
    <property type="project" value="GO_Central"/>
</dbReference>
<dbReference type="InParanoid" id="A7RJJ6"/>
<dbReference type="CDD" id="cd07042">
    <property type="entry name" value="STAS_SulP_like_sulfate_transporter"/>
    <property type="match status" value="1"/>
</dbReference>
<feature type="transmembrane region" description="Helical" evidence="5">
    <location>
        <begin position="125"/>
        <end position="143"/>
    </location>
</feature>
<dbReference type="AlphaFoldDB" id="A7RJJ6"/>
<feature type="transmembrane region" description="Helical" evidence="5">
    <location>
        <begin position="150"/>
        <end position="173"/>
    </location>
</feature>
<dbReference type="InterPro" id="IPR011547">
    <property type="entry name" value="SLC26A/SulP_dom"/>
</dbReference>
<dbReference type="EMBL" id="DS469514">
    <property type="protein sequence ID" value="EDO48275.1"/>
    <property type="molecule type" value="Genomic_DNA"/>
</dbReference>
<gene>
    <name evidence="7" type="ORF">NEMVEDRAFT_v1g159544</name>
</gene>
<reference evidence="7 8" key="1">
    <citation type="journal article" date="2007" name="Science">
        <title>Sea anemone genome reveals ancestral eumetazoan gene repertoire and genomic organization.</title>
        <authorList>
            <person name="Putnam N.H."/>
            <person name="Srivastava M."/>
            <person name="Hellsten U."/>
            <person name="Dirks B."/>
            <person name="Chapman J."/>
            <person name="Salamov A."/>
            <person name="Terry A."/>
            <person name="Shapiro H."/>
            <person name="Lindquist E."/>
            <person name="Kapitonov V.V."/>
            <person name="Jurka J."/>
            <person name="Genikhovich G."/>
            <person name="Grigoriev I.V."/>
            <person name="Lucas S.M."/>
            <person name="Steele R.E."/>
            <person name="Finnerty J.R."/>
            <person name="Technau U."/>
            <person name="Martindale M.Q."/>
            <person name="Rokhsar D.S."/>
        </authorList>
    </citation>
    <scope>NUCLEOTIDE SEQUENCE [LARGE SCALE GENOMIC DNA]</scope>
    <source>
        <strain evidence="8">CH2 X CH6</strain>
    </source>
</reference>
<dbReference type="OrthoDB" id="288203at2759"/>
<dbReference type="GO" id="GO:0015116">
    <property type="term" value="F:sulfate transmembrane transporter activity"/>
    <property type="evidence" value="ECO:0000318"/>
    <property type="project" value="GO_Central"/>
</dbReference>
<evidence type="ECO:0000256" key="2">
    <source>
        <dbReference type="ARBA" id="ARBA00022692"/>
    </source>
</evidence>
<evidence type="ECO:0000256" key="3">
    <source>
        <dbReference type="ARBA" id="ARBA00022989"/>
    </source>
</evidence>
<dbReference type="NCBIfam" id="TIGR00815">
    <property type="entry name" value="sulP"/>
    <property type="match status" value="1"/>
</dbReference>
<dbReference type="InterPro" id="IPR001902">
    <property type="entry name" value="SLC26A/SulP_fam"/>
</dbReference>
<evidence type="ECO:0000313" key="8">
    <source>
        <dbReference type="Proteomes" id="UP000001593"/>
    </source>
</evidence>
<dbReference type="Proteomes" id="UP000001593">
    <property type="component" value="Unassembled WGS sequence"/>
</dbReference>
<dbReference type="HOGENOM" id="CLU_003182_12_2_1"/>
<dbReference type="PhylomeDB" id="A7RJJ6"/>
<proteinExistence type="predicted"/>
<dbReference type="SUPFAM" id="SSF52091">
    <property type="entry name" value="SpoIIaa-like"/>
    <property type="match status" value="1"/>
</dbReference>
<keyword evidence="3 5" id="KW-1133">Transmembrane helix</keyword>
<feature type="transmembrane region" description="Helical" evidence="5">
    <location>
        <begin position="350"/>
        <end position="369"/>
    </location>
</feature>
<evidence type="ECO:0000256" key="1">
    <source>
        <dbReference type="ARBA" id="ARBA00004141"/>
    </source>
</evidence>
<evidence type="ECO:0000256" key="4">
    <source>
        <dbReference type="ARBA" id="ARBA00023136"/>
    </source>
</evidence>
<dbReference type="PANTHER" id="PTHR11814">
    <property type="entry name" value="SULFATE TRANSPORTER"/>
    <property type="match status" value="1"/>
</dbReference>
<dbReference type="PROSITE" id="PS01130">
    <property type="entry name" value="SLC26A"/>
    <property type="match status" value="1"/>
</dbReference>
<keyword evidence="2 5" id="KW-0812">Transmembrane</keyword>
<protein>
    <recommendedName>
        <fullName evidence="6">STAS domain-containing protein</fullName>
    </recommendedName>
</protein>